<name>T1JFF7_STRMM</name>
<dbReference type="EnsemblMetazoa" id="SMAR012571-RA">
    <property type="protein sequence ID" value="SMAR012571-PA"/>
    <property type="gene ID" value="SMAR012571"/>
</dbReference>
<organism evidence="1 2">
    <name type="scientific">Strigamia maritima</name>
    <name type="common">European centipede</name>
    <name type="synonym">Geophilus maritimus</name>
    <dbReference type="NCBI Taxonomy" id="126957"/>
    <lineage>
        <taxon>Eukaryota</taxon>
        <taxon>Metazoa</taxon>
        <taxon>Ecdysozoa</taxon>
        <taxon>Arthropoda</taxon>
        <taxon>Myriapoda</taxon>
        <taxon>Chilopoda</taxon>
        <taxon>Pleurostigmophora</taxon>
        <taxon>Geophilomorpha</taxon>
        <taxon>Linotaeniidae</taxon>
        <taxon>Strigamia</taxon>
    </lineage>
</organism>
<reference evidence="2" key="1">
    <citation type="submission" date="2011-05" db="EMBL/GenBank/DDBJ databases">
        <authorList>
            <person name="Richards S.R."/>
            <person name="Qu J."/>
            <person name="Jiang H."/>
            <person name="Jhangiani S.N."/>
            <person name="Agravi P."/>
            <person name="Goodspeed R."/>
            <person name="Gross S."/>
            <person name="Mandapat C."/>
            <person name="Jackson L."/>
            <person name="Mathew T."/>
            <person name="Pu L."/>
            <person name="Thornton R."/>
            <person name="Saada N."/>
            <person name="Wilczek-Boney K.B."/>
            <person name="Lee S."/>
            <person name="Kovar C."/>
            <person name="Wu Y."/>
            <person name="Scherer S.E."/>
            <person name="Worley K.C."/>
            <person name="Muzny D.M."/>
            <person name="Gibbs R."/>
        </authorList>
    </citation>
    <scope>NUCLEOTIDE SEQUENCE</scope>
    <source>
        <strain evidence="2">Brora</strain>
    </source>
</reference>
<evidence type="ECO:0000313" key="1">
    <source>
        <dbReference type="EnsemblMetazoa" id="SMAR012571-PA"/>
    </source>
</evidence>
<reference evidence="1" key="2">
    <citation type="submission" date="2015-02" db="UniProtKB">
        <authorList>
            <consortium name="EnsemblMetazoa"/>
        </authorList>
    </citation>
    <scope>IDENTIFICATION</scope>
</reference>
<dbReference type="HOGENOM" id="CLU_1984361_0_0_1"/>
<evidence type="ECO:0008006" key="3">
    <source>
        <dbReference type="Google" id="ProtNLM"/>
    </source>
</evidence>
<dbReference type="PhylomeDB" id="T1JFF7"/>
<accession>T1JFF7</accession>
<sequence length="126" mass="14360">MATRVIGNLFPFDLEGDWKQYIEQVEMFFKANKVEDEAEKASTLLSSIGPIAYSHICNLCVPVCPPEKTFTEIKALMNSFHCPAPIQIAERSRFMNRLQLPTESIVDYALALRTVDTLRASRRQHV</sequence>
<proteinExistence type="predicted"/>
<dbReference type="AlphaFoldDB" id="T1JFF7"/>
<dbReference type="Proteomes" id="UP000014500">
    <property type="component" value="Unassembled WGS sequence"/>
</dbReference>
<dbReference type="EMBL" id="JH432160">
    <property type="status" value="NOT_ANNOTATED_CDS"/>
    <property type="molecule type" value="Genomic_DNA"/>
</dbReference>
<protein>
    <recommendedName>
        <fullName evidence="3">Retrotransposon gag domain-containing protein</fullName>
    </recommendedName>
</protein>
<evidence type="ECO:0000313" key="2">
    <source>
        <dbReference type="Proteomes" id="UP000014500"/>
    </source>
</evidence>
<keyword evidence="2" id="KW-1185">Reference proteome</keyword>